<dbReference type="SUPFAM" id="SSF56024">
    <property type="entry name" value="Phospholipase D/nuclease"/>
    <property type="match status" value="2"/>
</dbReference>
<dbReference type="SMART" id="SM00155">
    <property type="entry name" value="PLDc"/>
    <property type="match status" value="2"/>
</dbReference>
<comment type="caution">
    <text evidence="2">The sequence shown here is derived from an EMBL/GenBank/DDBJ whole genome shotgun (WGS) entry which is preliminary data.</text>
</comment>
<dbReference type="Pfam" id="PF13091">
    <property type="entry name" value="PLDc_2"/>
    <property type="match status" value="2"/>
</dbReference>
<dbReference type="PANTHER" id="PTHR21248:SF22">
    <property type="entry name" value="PHOSPHOLIPASE D"/>
    <property type="match status" value="1"/>
</dbReference>
<gene>
    <name evidence="2" type="ORF">GCM10011509_11900</name>
</gene>
<reference evidence="3" key="1">
    <citation type="journal article" date="2019" name="Int. J. Syst. Evol. Microbiol.">
        <title>The Global Catalogue of Microorganisms (GCM) 10K type strain sequencing project: providing services to taxonomists for standard genome sequencing and annotation.</title>
        <authorList>
            <consortium name="The Broad Institute Genomics Platform"/>
            <consortium name="The Broad Institute Genome Sequencing Center for Infectious Disease"/>
            <person name="Wu L."/>
            <person name="Ma J."/>
        </authorList>
    </citation>
    <scope>NUCLEOTIDE SEQUENCE [LARGE SCALE GENOMIC DNA]</scope>
    <source>
        <strain evidence="3">CGMCC 1.5362</strain>
    </source>
</reference>
<evidence type="ECO:0000313" key="2">
    <source>
        <dbReference type="EMBL" id="GGK65231.1"/>
    </source>
</evidence>
<name>A0ABQ2F6S0_9MICO</name>
<sequence length="423" mass="48317">MPTHVLSSDARRWLRRARRVALRTAGWTVAGQLSLAAGVMAVDAIRKQRDKGDDPSVPADDPLHADVREDRITTYTYGRALYDDMLEAIDGAQECVYLASYIWKADDVGQAFKDAVVRAAERGVLVCVVFDGFANLVVPREFQRFPEPVHVLRFPVVRPGLPLMDLRRTGRDHRKILVVDGTVGFVGGYNIGELYATKWRDTHVRVEGPGVWELQNSFVDFWNRHRRPSQPALPDSGSPRWDAALRAARNEPSRLVYPVRALYLEAIDRAMERIWITQGYFIPDEEVLEGLLSAAARGVDVRVIMPEHSNHVLADIVARYYWRQLLEGGVHLHLYQDLMVHAKTATVDGAWATIGTANIDRLSLRGNYEINLEIVSAEQAAHMEQVFRRDLERCEEITLDRWRERPWHYRVLERALRPLEAML</sequence>
<dbReference type="InterPro" id="IPR001736">
    <property type="entry name" value="PLipase_D/transphosphatidylase"/>
</dbReference>
<dbReference type="InterPro" id="IPR025202">
    <property type="entry name" value="PLD-like_dom"/>
</dbReference>
<dbReference type="RefSeq" id="WP_022920323.1">
    <property type="nucleotide sequence ID" value="NZ_BMLB01000002.1"/>
</dbReference>
<evidence type="ECO:0000313" key="3">
    <source>
        <dbReference type="Proteomes" id="UP000662111"/>
    </source>
</evidence>
<organism evidence="2 3">
    <name type="scientific">Ornithinimicrobium pekingense</name>
    <dbReference type="NCBI Taxonomy" id="384677"/>
    <lineage>
        <taxon>Bacteria</taxon>
        <taxon>Bacillati</taxon>
        <taxon>Actinomycetota</taxon>
        <taxon>Actinomycetes</taxon>
        <taxon>Micrococcales</taxon>
        <taxon>Ornithinimicrobiaceae</taxon>
        <taxon>Ornithinimicrobium</taxon>
    </lineage>
</organism>
<feature type="domain" description="PLD phosphodiesterase" evidence="1">
    <location>
        <begin position="168"/>
        <end position="195"/>
    </location>
</feature>
<proteinExistence type="predicted"/>
<dbReference type="PANTHER" id="PTHR21248">
    <property type="entry name" value="CARDIOLIPIN SYNTHASE"/>
    <property type="match status" value="1"/>
</dbReference>
<evidence type="ECO:0000259" key="1">
    <source>
        <dbReference type="PROSITE" id="PS50035"/>
    </source>
</evidence>
<dbReference type="EMBL" id="BMLB01000002">
    <property type="protein sequence ID" value="GGK65231.1"/>
    <property type="molecule type" value="Genomic_DNA"/>
</dbReference>
<dbReference type="Gene3D" id="3.30.870.10">
    <property type="entry name" value="Endonuclease Chain A"/>
    <property type="match status" value="2"/>
</dbReference>
<dbReference type="Proteomes" id="UP000662111">
    <property type="component" value="Unassembled WGS sequence"/>
</dbReference>
<dbReference type="CDD" id="cd09110">
    <property type="entry name" value="PLDc_CLS_1"/>
    <property type="match status" value="1"/>
</dbReference>
<keyword evidence="3" id="KW-1185">Reference proteome</keyword>
<accession>A0ABQ2F6S0</accession>
<dbReference type="PROSITE" id="PS50035">
    <property type="entry name" value="PLD"/>
    <property type="match status" value="2"/>
</dbReference>
<protein>
    <submittedName>
        <fullName evidence="2">Cardiolipin synthase B</fullName>
    </submittedName>
</protein>
<dbReference type="CDD" id="cd09112">
    <property type="entry name" value="PLDc_CLS_2"/>
    <property type="match status" value="1"/>
</dbReference>
<feature type="domain" description="PLD phosphodiesterase" evidence="1">
    <location>
        <begin position="336"/>
        <end position="363"/>
    </location>
</feature>